<dbReference type="Gene3D" id="3.40.50.300">
    <property type="entry name" value="P-loop containing nucleotide triphosphate hydrolases"/>
    <property type="match status" value="1"/>
</dbReference>
<dbReference type="InterPro" id="IPR011990">
    <property type="entry name" value="TPR-like_helical_dom_sf"/>
</dbReference>
<keyword evidence="3" id="KW-0804">Transcription</keyword>
<protein>
    <submittedName>
        <fullName evidence="5">LuxR family transcriptional regulator</fullName>
    </submittedName>
</protein>
<evidence type="ECO:0000313" key="5">
    <source>
        <dbReference type="EMBL" id="AGG67464.1"/>
    </source>
</evidence>
<evidence type="ECO:0000256" key="1">
    <source>
        <dbReference type="ARBA" id="ARBA00023015"/>
    </source>
</evidence>
<accession>M1UMP0</accession>
<dbReference type="GO" id="GO:0003677">
    <property type="term" value="F:DNA binding"/>
    <property type="evidence" value="ECO:0007669"/>
    <property type="project" value="UniProtKB-KW"/>
</dbReference>
<keyword evidence="2" id="KW-0238">DNA-binding</keyword>
<dbReference type="PROSITE" id="PS00622">
    <property type="entry name" value="HTH_LUXR_1"/>
    <property type="match status" value="1"/>
</dbReference>
<dbReference type="InterPro" id="IPR000792">
    <property type="entry name" value="Tscrpt_reg_LuxR_C"/>
</dbReference>
<dbReference type="Pfam" id="PF00196">
    <property type="entry name" value="GerE"/>
    <property type="match status" value="1"/>
</dbReference>
<dbReference type="SMART" id="SM00421">
    <property type="entry name" value="HTH_LUXR"/>
    <property type="match status" value="1"/>
</dbReference>
<feature type="domain" description="HTH luxR-type" evidence="4">
    <location>
        <begin position="829"/>
        <end position="894"/>
    </location>
</feature>
<reference evidence="5 6" key="1">
    <citation type="submission" date="2013-02" db="EMBL/GenBank/DDBJ databases">
        <title>The complete genome sequence of Corynebacterium callunae DSM 20147.</title>
        <authorList>
            <person name="Ruckert C."/>
            <person name="Albersmeier A."/>
            <person name="Kalinowski J."/>
        </authorList>
    </citation>
    <scope>NUCLEOTIDE SEQUENCE [LARGE SCALE GENOMIC DNA]</scope>
    <source>
        <strain evidence="5 6">DSM 20147</strain>
    </source>
</reference>
<dbReference type="Proteomes" id="UP000011760">
    <property type="component" value="Chromosome"/>
</dbReference>
<organism evidence="5 6">
    <name type="scientific">Corynebacterium callunae DSM 20147</name>
    <dbReference type="NCBI Taxonomy" id="1121353"/>
    <lineage>
        <taxon>Bacteria</taxon>
        <taxon>Bacillati</taxon>
        <taxon>Actinomycetota</taxon>
        <taxon>Actinomycetes</taxon>
        <taxon>Mycobacteriales</taxon>
        <taxon>Corynebacteriaceae</taxon>
        <taxon>Corynebacterium</taxon>
    </lineage>
</organism>
<dbReference type="SUPFAM" id="SSF52540">
    <property type="entry name" value="P-loop containing nucleoside triphosphate hydrolases"/>
    <property type="match status" value="1"/>
</dbReference>
<dbReference type="SUPFAM" id="SSF48452">
    <property type="entry name" value="TPR-like"/>
    <property type="match status" value="1"/>
</dbReference>
<dbReference type="Gene3D" id="1.25.40.10">
    <property type="entry name" value="Tetratricopeptide repeat domain"/>
    <property type="match status" value="1"/>
</dbReference>
<dbReference type="PATRIC" id="fig|1121353.3.peg.2068"/>
<dbReference type="InterPro" id="IPR027417">
    <property type="entry name" value="P-loop_NTPase"/>
</dbReference>
<dbReference type="PANTHER" id="PTHR44688:SF16">
    <property type="entry name" value="DNA-BINDING TRANSCRIPTIONAL ACTIVATOR DEVR_DOSR"/>
    <property type="match status" value="1"/>
</dbReference>
<dbReference type="KEGG" id="ccn:H924_10140"/>
<dbReference type="eggNOG" id="COG2909">
    <property type="taxonomic scope" value="Bacteria"/>
</dbReference>
<dbReference type="STRING" id="1121353.H924_10140"/>
<dbReference type="HOGENOM" id="CLU_006850_3_0_11"/>
<dbReference type="SUPFAM" id="SSF46894">
    <property type="entry name" value="C-terminal effector domain of the bipartite response regulators"/>
    <property type="match status" value="1"/>
</dbReference>
<evidence type="ECO:0000259" key="4">
    <source>
        <dbReference type="PROSITE" id="PS50043"/>
    </source>
</evidence>
<dbReference type="AlphaFoldDB" id="M1UMP0"/>
<dbReference type="OrthoDB" id="134933at2"/>
<keyword evidence="1" id="KW-0805">Transcription regulation</keyword>
<dbReference type="RefSeq" id="WP_015651894.1">
    <property type="nucleotide sequence ID" value="NC_020506.1"/>
</dbReference>
<evidence type="ECO:0000313" key="6">
    <source>
        <dbReference type="Proteomes" id="UP000011760"/>
    </source>
</evidence>
<dbReference type="InterPro" id="IPR016032">
    <property type="entry name" value="Sig_transdc_resp-reg_C-effctor"/>
</dbReference>
<dbReference type="PROSITE" id="PS50043">
    <property type="entry name" value="HTH_LUXR_2"/>
    <property type="match status" value="1"/>
</dbReference>
<dbReference type="EMBL" id="CP004354">
    <property type="protein sequence ID" value="AGG67464.1"/>
    <property type="molecule type" value="Genomic_DNA"/>
</dbReference>
<gene>
    <name evidence="5" type="ORF">H924_10140</name>
</gene>
<dbReference type="InterPro" id="IPR036388">
    <property type="entry name" value="WH-like_DNA-bd_sf"/>
</dbReference>
<dbReference type="CDD" id="cd06170">
    <property type="entry name" value="LuxR_C_like"/>
    <property type="match status" value="1"/>
</dbReference>
<sequence>MVASVPFTPSSSQAFLPRASIVLQEISSLISQLPAGEGKLFHISGQAGAGKTEFGTHLSEALQGWTVVRVTALSWLQNSQRNLLNHIAHKLGAHSANSIRGVIDRRDASTVVIIDDVHWADVESMQKLIEFAMRMVSGRFVLILIGLDNEELAFPDASISLSEIADASFVLPPMSIEEIRQLVLTTARGRISASTATDIQRITGGVYGRVKEVLYAESPDHWKAPNPNVPIPQSWWANLKRRLSISPREIWQVLLAVAVLPAGGPIDLVKHLGNDPTGELCDQAIREGFLRVLPSDGAPRLDLVFPIDRAVLQSRTPMNTLSELHLKAADYYQIWDQIDESLQHQAFAALAPDNPAVKALAQRGYELGRAGHWMEAAHALSLAANRTARNEEANKYMLESIDSLIAAADLPQARIRAATLDLGEQGIQQDSMLGYLAIHEGRQSEARSHLERTAKEILRQDPVDPIHGPRLAQRKVLLNLVDWRPEELLIWAERAVAWGENDAGEKIEAQSISLIGQSIVDGKLPEDIPIQGETTLHAQRRHMAMGWLSMVHDDPVTARQKLERRTFISGSERISLWQDGWLARSQLLLGEWESAARTVEIGLARAEQFGIKFLEPLLLWTGATVATARGNLDLARSYIRRLSTDQDSFIIQSMPSAMCRMWVYSQRNEMAGAIVAGTNLEKLSTQKYVNAPGFWPWQDVHATHLIRIGEIKKAETLVERTRNEIKNSDIMSIHAKISVPEAMLLINRGDVKRGFKLFDDALDMLTPLTLPYYRAHVHFEYGQALRRQGQRRRADEQFARASSLFQDMGAHAMVTLANRERRVGGLGQRNEQAGGLTPQEFEIAQLVSTGHSNREVAMELFLSPKTVEYHLTRVYKKLGIRNRMELVEALNKYSHLS</sequence>
<evidence type="ECO:0000256" key="2">
    <source>
        <dbReference type="ARBA" id="ARBA00023125"/>
    </source>
</evidence>
<dbReference type="PRINTS" id="PR00038">
    <property type="entry name" value="HTHLUXR"/>
</dbReference>
<dbReference type="PANTHER" id="PTHR44688">
    <property type="entry name" value="DNA-BINDING TRANSCRIPTIONAL ACTIVATOR DEVR_DOSR"/>
    <property type="match status" value="1"/>
</dbReference>
<proteinExistence type="predicted"/>
<name>M1UMP0_9CORY</name>
<dbReference type="Gene3D" id="1.10.10.10">
    <property type="entry name" value="Winged helix-like DNA-binding domain superfamily/Winged helix DNA-binding domain"/>
    <property type="match status" value="1"/>
</dbReference>
<dbReference type="GO" id="GO:0006355">
    <property type="term" value="P:regulation of DNA-templated transcription"/>
    <property type="evidence" value="ECO:0007669"/>
    <property type="project" value="InterPro"/>
</dbReference>
<evidence type="ECO:0000256" key="3">
    <source>
        <dbReference type="ARBA" id="ARBA00023163"/>
    </source>
</evidence>
<keyword evidence="6" id="KW-1185">Reference proteome</keyword>